<keyword evidence="9" id="KW-1185">Reference proteome</keyword>
<evidence type="ECO:0000313" key="9">
    <source>
        <dbReference type="Proteomes" id="UP001501920"/>
    </source>
</evidence>
<comment type="similarity">
    <text evidence="5">Belongs to the TMEM179 family.</text>
</comment>
<dbReference type="Ensembl" id="ENSPNAT00000064537.1">
    <property type="protein sequence ID" value="ENSPNAP00000051606.1"/>
    <property type="gene ID" value="ENSPNAG00000031877.1"/>
</dbReference>
<evidence type="ECO:0000256" key="4">
    <source>
        <dbReference type="ARBA" id="ARBA00023136"/>
    </source>
</evidence>
<evidence type="ECO:0000256" key="2">
    <source>
        <dbReference type="ARBA" id="ARBA00022692"/>
    </source>
</evidence>
<evidence type="ECO:0008006" key="10">
    <source>
        <dbReference type="Google" id="ProtNLM"/>
    </source>
</evidence>
<feature type="region of interest" description="Disordered" evidence="6">
    <location>
        <begin position="198"/>
        <end position="220"/>
    </location>
</feature>
<sequence length="220" mass="24596">MALPRLLLLELALYACCFICGIITAASLTISQGDFEGRCMLYGTVHLNGSDFTVNQSSSPSICYFVSAISVCVAIFCFSSLLYWVYTSCLDGEVKRERIWMNLSLVVCGVFLFFLLVTGCILKVGRDRLCESVLHEGPNITRCDEAQSKPWAKPLNGNSFYSRLHSAETAVWVNFFCWMIIAVLVVLQRRGVSEYRSREEDAGASPSETEPFFNRPGHPQ</sequence>
<organism evidence="8 9">
    <name type="scientific">Pygocentrus nattereri</name>
    <name type="common">Red-bellied piranha</name>
    <dbReference type="NCBI Taxonomy" id="42514"/>
    <lineage>
        <taxon>Eukaryota</taxon>
        <taxon>Metazoa</taxon>
        <taxon>Chordata</taxon>
        <taxon>Craniata</taxon>
        <taxon>Vertebrata</taxon>
        <taxon>Euteleostomi</taxon>
        <taxon>Actinopterygii</taxon>
        <taxon>Neopterygii</taxon>
        <taxon>Teleostei</taxon>
        <taxon>Ostariophysi</taxon>
        <taxon>Characiformes</taxon>
        <taxon>Characoidei</taxon>
        <taxon>Pygocentrus</taxon>
    </lineage>
</organism>
<dbReference type="Pfam" id="PF26158">
    <property type="entry name" value="Claudin_TMEM179-179B"/>
    <property type="match status" value="1"/>
</dbReference>
<protein>
    <recommendedName>
        <fullName evidence="10">Transmembrane protein 179B</fullName>
    </recommendedName>
</protein>
<reference evidence="8" key="3">
    <citation type="submission" date="2025-09" db="UniProtKB">
        <authorList>
            <consortium name="Ensembl"/>
        </authorList>
    </citation>
    <scope>IDENTIFICATION</scope>
</reference>
<feature type="transmembrane region" description="Helical" evidence="7">
    <location>
        <begin position="169"/>
        <end position="187"/>
    </location>
</feature>
<dbReference type="InterPro" id="IPR029776">
    <property type="entry name" value="TMEM179B"/>
</dbReference>
<keyword evidence="4 7" id="KW-0472">Membrane</keyword>
<keyword evidence="3 7" id="KW-1133">Transmembrane helix</keyword>
<evidence type="ECO:0000256" key="3">
    <source>
        <dbReference type="ARBA" id="ARBA00022989"/>
    </source>
</evidence>
<dbReference type="PANTHER" id="PTHR31056">
    <property type="entry name" value="TRANSMEMBRANE PROTEIN 179B"/>
    <property type="match status" value="1"/>
</dbReference>
<dbReference type="GeneID" id="108434604"/>
<feature type="transmembrane region" description="Helical" evidence="7">
    <location>
        <begin position="99"/>
        <end position="124"/>
    </location>
</feature>
<name>A0AAR2JP24_PYGNA</name>
<dbReference type="RefSeq" id="XP_017565344.1">
    <property type="nucleotide sequence ID" value="XM_017709855.2"/>
</dbReference>
<dbReference type="GeneTree" id="ENSGT00510000048151"/>
<evidence type="ECO:0000256" key="1">
    <source>
        <dbReference type="ARBA" id="ARBA00004141"/>
    </source>
</evidence>
<evidence type="ECO:0000256" key="5">
    <source>
        <dbReference type="ARBA" id="ARBA00093776"/>
    </source>
</evidence>
<comment type="subcellular location">
    <subcellularLocation>
        <location evidence="1">Membrane</location>
        <topology evidence="1">Multi-pass membrane protein</topology>
    </subcellularLocation>
</comment>
<accession>A0AAR2JP24</accession>
<dbReference type="CTD" id="402849"/>
<proteinExistence type="inferred from homology"/>
<evidence type="ECO:0000313" key="8">
    <source>
        <dbReference type="Ensembl" id="ENSPNAP00000051606.1"/>
    </source>
</evidence>
<reference evidence="8 9" key="1">
    <citation type="submission" date="2020-10" db="EMBL/GenBank/DDBJ databases">
        <title>Pygocentrus nattereri (red-bellied piranha) genome, fPygNat1, primary haplotype.</title>
        <authorList>
            <person name="Myers G."/>
            <person name="Meyer A."/>
            <person name="Karagic N."/>
            <person name="Pippel M."/>
            <person name="Winkler S."/>
            <person name="Tracey A."/>
            <person name="Wood J."/>
            <person name="Formenti G."/>
            <person name="Howe K."/>
            <person name="Fedrigo O."/>
            <person name="Jarvis E.D."/>
        </authorList>
    </citation>
    <scope>NUCLEOTIDE SEQUENCE [LARGE SCALE GENOMIC DNA]</scope>
</reference>
<feature type="transmembrane region" description="Helical" evidence="7">
    <location>
        <begin position="7"/>
        <end position="30"/>
    </location>
</feature>
<reference evidence="8" key="2">
    <citation type="submission" date="2025-08" db="UniProtKB">
        <authorList>
            <consortium name="Ensembl"/>
        </authorList>
    </citation>
    <scope>IDENTIFICATION</scope>
</reference>
<evidence type="ECO:0000256" key="6">
    <source>
        <dbReference type="SAM" id="MobiDB-lite"/>
    </source>
</evidence>
<keyword evidence="2 7" id="KW-0812">Transmembrane</keyword>
<dbReference type="Proteomes" id="UP001501920">
    <property type="component" value="Chromosome 2"/>
</dbReference>
<dbReference type="InterPro" id="IPR059010">
    <property type="entry name" value="TMEM179-179B"/>
</dbReference>
<dbReference type="AlphaFoldDB" id="A0AAR2JP24"/>
<evidence type="ECO:0000256" key="7">
    <source>
        <dbReference type="SAM" id="Phobius"/>
    </source>
</evidence>
<dbReference type="PANTHER" id="PTHR31056:SF1">
    <property type="entry name" value="TRANSMEMBRANE PROTEIN 179B"/>
    <property type="match status" value="1"/>
</dbReference>
<feature type="transmembrane region" description="Helical" evidence="7">
    <location>
        <begin position="64"/>
        <end position="87"/>
    </location>
</feature>